<sequence length="70" mass="8177">MSDQQTTTSRERLRMYLVQALTRTESDDVQWHLKAALREWENLPPTPLQECPICGKVGLPERIQQHKCTN</sequence>
<evidence type="ECO:0000313" key="2">
    <source>
        <dbReference type="Proteomes" id="UP000705823"/>
    </source>
</evidence>
<dbReference type="Proteomes" id="UP000705823">
    <property type="component" value="Unassembled WGS sequence"/>
</dbReference>
<organism evidence="1 2">
    <name type="scientific">Halonotius terrestris</name>
    <dbReference type="NCBI Taxonomy" id="2487750"/>
    <lineage>
        <taxon>Archaea</taxon>
        <taxon>Methanobacteriati</taxon>
        <taxon>Methanobacteriota</taxon>
        <taxon>Stenosarchaea group</taxon>
        <taxon>Halobacteria</taxon>
        <taxon>Halobacteriales</taxon>
        <taxon>Haloferacaceae</taxon>
        <taxon>Halonotius</taxon>
    </lineage>
</organism>
<proteinExistence type="predicted"/>
<dbReference type="AlphaFoldDB" id="A0A8J8P741"/>
<gene>
    <name evidence="1" type="ORF">EGH24_14320</name>
</gene>
<comment type="caution">
    <text evidence="1">The sequence shown here is derived from an EMBL/GenBank/DDBJ whole genome shotgun (WGS) entry which is preliminary data.</text>
</comment>
<accession>A0A8J8P741</accession>
<reference evidence="1" key="1">
    <citation type="submission" date="2019-02" db="EMBL/GenBank/DDBJ databases">
        <title>Halonotius sp. a new haloarchaeum isolated from saline soil.</title>
        <authorList>
            <person name="Duran-Viseras A."/>
            <person name="Sanchez-Porro C."/>
            <person name="Ventosa A."/>
        </authorList>
    </citation>
    <scope>NUCLEOTIDE SEQUENCE</scope>
    <source>
        <strain evidence="1">F15B</strain>
    </source>
</reference>
<keyword evidence="2" id="KW-1185">Reference proteome</keyword>
<evidence type="ECO:0000313" key="1">
    <source>
        <dbReference type="EMBL" id="TQQ78522.1"/>
    </source>
</evidence>
<name>A0A8J8P741_9EURY</name>
<protein>
    <submittedName>
        <fullName evidence="1">Uncharacterized protein</fullName>
    </submittedName>
</protein>
<dbReference type="EMBL" id="RKLU01000013">
    <property type="protein sequence ID" value="TQQ78522.1"/>
    <property type="molecule type" value="Genomic_DNA"/>
</dbReference>